<dbReference type="PANTHER" id="PTHR11236">
    <property type="entry name" value="AMINOBENZOATE/ANTHRANILATE SYNTHASE"/>
    <property type="match status" value="1"/>
</dbReference>
<keyword evidence="3" id="KW-1185">Reference proteome</keyword>
<dbReference type="Gene3D" id="3.60.120.10">
    <property type="entry name" value="Anthranilate synthase"/>
    <property type="match status" value="1"/>
</dbReference>
<dbReference type="InterPro" id="IPR005801">
    <property type="entry name" value="ADC_synthase"/>
</dbReference>
<dbReference type="InterPro" id="IPR019999">
    <property type="entry name" value="Anth_synth_I-like"/>
</dbReference>
<name>A0ABP5C0M0_9ACTN</name>
<protein>
    <submittedName>
        <fullName evidence="2">Chorismate-binding protein</fullName>
    </submittedName>
</protein>
<comment type="caution">
    <text evidence="2">The sequence shown here is derived from an EMBL/GenBank/DDBJ whole genome shotgun (WGS) entry which is preliminary data.</text>
</comment>
<dbReference type="InterPro" id="IPR015890">
    <property type="entry name" value="Chorismate_C"/>
</dbReference>
<evidence type="ECO:0000313" key="3">
    <source>
        <dbReference type="Proteomes" id="UP001499854"/>
    </source>
</evidence>
<feature type="domain" description="Chorismate-utilising enzyme C-terminal" evidence="1">
    <location>
        <begin position="96"/>
        <end position="340"/>
    </location>
</feature>
<sequence length="356" mass="37614">MPSPARRRSAISREAGTGSTPPAPLAYFAGKLATGLRDVTSDLTALDSTGYWAVVGTYEGAWTLARFDDVREAPLPAPSAPWTGPARDAWTTSLDQSAYEGAVKKIRDEIAHGEVYQVNLCRVLSAPIAPEADPLALAARLADGNPAIYAGVVDVPGARVVTASPELYLRRVGRTAISEPIKGTARTPDAFLPKDTAENVMIVDLVRNDLAQVAEIGTVEVPSLLRVEPYPGLVHLVSTVTAELVPEAGWPELIAATFPAGSISGAPKSSALRIIDELETAPRGPYCGAVGWVDADRGIGELAVGIRTFWWRDGRLCFGAGAGITWGSDPRGEWDETELKAARLLAVASGPTPARE</sequence>
<dbReference type="PANTHER" id="PTHR11236:SF50">
    <property type="entry name" value="AMINODEOXYCHORISMATE SYNTHASE COMPONENT 1"/>
    <property type="match status" value="1"/>
</dbReference>
<accession>A0ABP5C0M0</accession>
<dbReference type="Pfam" id="PF00425">
    <property type="entry name" value="Chorismate_bind"/>
    <property type="match status" value="1"/>
</dbReference>
<dbReference type="Proteomes" id="UP001499854">
    <property type="component" value="Unassembled WGS sequence"/>
</dbReference>
<dbReference type="SUPFAM" id="SSF56322">
    <property type="entry name" value="ADC synthase"/>
    <property type="match status" value="1"/>
</dbReference>
<evidence type="ECO:0000313" key="2">
    <source>
        <dbReference type="EMBL" id="GAA1954568.1"/>
    </source>
</evidence>
<dbReference type="EMBL" id="BAAAQM010000003">
    <property type="protein sequence ID" value="GAA1954568.1"/>
    <property type="molecule type" value="Genomic_DNA"/>
</dbReference>
<proteinExistence type="predicted"/>
<dbReference type="PRINTS" id="PR00095">
    <property type="entry name" value="ANTSNTHASEI"/>
</dbReference>
<evidence type="ECO:0000259" key="1">
    <source>
        <dbReference type="Pfam" id="PF00425"/>
    </source>
</evidence>
<reference evidence="3" key="1">
    <citation type="journal article" date="2019" name="Int. J. Syst. Evol. Microbiol.">
        <title>The Global Catalogue of Microorganisms (GCM) 10K type strain sequencing project: providing services to taxonomists for standard genome sequencing and annotation.</title>
        <authorList>
            <consortium name="The Broad Institute Genomics Platform"/>
            <consortium name="The Broad Institute Genome Sequencing Center for Infectious Disease"/>
            <person name="Wu L."/>
            <person name="Ma J."/>
        </authorList>
    </citation>
    <scope>NUCLEOTIDE SEQUENCE [LARGE SCALE GENOMIC DNA]</scope>
    <source>
        <strain evidence="3">JCM 16013</strain>
    </source>
</reference>
<organism evidence="2 3">
    <name type="scientific">Catenulispora subtropica</name>
    <dbReference type="NCBI Taxonomy" id="450798"/>
    <lineage>
        <taxon>Bacteria</taxon>
        <taxon>Bacillati</taxon>
        <taxon>Actinomycetota</taxon>
        <taxon>Actinomycetes</taxon>
        <taxon>Catenulisporales</taxon>
        <taxon>Catenulisporaceae</taxon>
        <taxon>Catenulispora</taxon>
    </lineage>
</organism>
<gene>
    <name evidence="2" type="ORF">GCM10009838_07590</name>
</gene>